<keyword evidence="7" id="KW-0539">Nucleus</keyword>
<evidence type="ECO:0000256" key="6">
    <source>
        <dbReference type="ARBA" id="ARBA00023204"/>
    </source>
</evidence>
<dbReference type="PANTHER" id="PTHR13235:SF2">
    <property type="entry name" value="SINGLE-STRAND SELECTIVE MONOFUNCTIONAL URACIL DNA GLYCOSYLASE"/>
    <property type="match status" value="1"/>
</dbReference>
<organism evidence="10 11">
    <name type="scientific">Aplysia californica</name>
    <name type="common">California sea hare</name>
    <dbReference type="NCBI Taxonomy" id="6500"/>
    <lineage>
        <taxon>Eukaryota</taxon>
        <taxon>Metazoa</taxon>
        <taxon>Spiralia</taxon>
        <taxon>Lophotrochozoa</taxon>
        <taxon>Mollusca</taxon>
        <taxon>Gastropoda</taxon>
        <taxon>Heterobranchia</taxon>
        <taxon>Euthyneura</taxon>
        <taxon>Tectipleura</taxon>
        <taxon>Aplysiida</taxon>
        <taxon>Aplysioidea</taxon>
        <taxon>Aplysiidae</taxon>
        <taxon>Aplysia</taxon>
    </lineage>
</organism>
<feature type="region of interest" description="Disordered" evidence="8">
    <location>
        <begin position="1088"/>
        <end position="1115"/>
    </location>
</feature>
<dbReference type="RefSeq" id="XP_035828328.1">
    <property type="nucleotide sequence ID" value="XM_035972435.1"/>
</dbReference>
<evidence type="ECO:0000256" key="5">
    <source>
        <dbReference type="ARBA" id="ARBA00023125"/>
    </source>
</evidence>
<name>A0ABM1W0Y5_APLCA</name>
<keyword evidence="4" id="KW-0378">Hydrolase</keyword>
<feature type="compositionally biased region" description="Basic residues" evidence="8">
    <location>
        <begin position="634"/>
        <end position="643"/>
    </location>
</feature>
<comment type="similarity">
    <text evidence="2">Belongs to the uracil-DNA glycosylase (UDG) superfamily. SMUG1 family.</text>
</comment>
<evidence type="ECO:0000256" key="3">
    <source>
        <dbReference type="ARBA" id="ARBA00022763"/>
    </source>
</evidence>
<dbReference type="InterPro" id="IPR039134">
    <property type="entry name" value="SMUG1"/>
</dbReference>
<evidence type="ECO:0000256" key="1">
    <source>
        <dbReference type="ARBA" id="ARBA00004123"/>
    </source>
</evidence>
<dbReference type="Proteomes" id="UP000694888">
    <property type="component" value="Unplaced"/>
</dbReference>
<evidence type="ECO:0000256" key="8">
    <source>
        <dbReference type="SAM" id="MobiDB-lite"/>
    </source>
</evidence>
<protein>
    <submittedName>
        <fullName evidence="11">Uncharacterized protein LOC118477113</fullName>
    </submittedName>
</protein>
<dbReference type="InterPro" id="IPR005122">
    <property type="entry name" value="Uracil-DNA_glycosylase-like"/>
</dbReference>
<dbReference type="InterPro" id="IPR036895">
    <property type="entry name" value="Uracil-DNA_glycosylase-like_sf"/>
</dbReference>
<dbReference type="PANTHER" id="PTHR13235">
    <property type="entry name" value="SINGLE-STRAND SELECTIVE MONOFUNCTIONAL URACIL DNA GLYCOSYLASE"/>
    <property type="match status" value="1"/>
</dbReference>
<evidence type="ECO:0000259" key="9">
    <source>
        <dbReference type="Pfam" id="PF03167"/>
    </source>
</evidence>
<feature type="region of interest" description="Disordered" evidence="8">
    <location>
        <begin position="610"/>
        <end position="909"/>
    </location>
</feature>
<evidence type="ECO:0000256" key="7">
    <source>
        <dbReference type="ARBA" id="ARBA00023242"/>
    </source>
</evidence>
<dbReference type="Pfam" id="PF03167">
    <property type="entry name" value="UDG"/>
    <property type="match status" value="1"/>
</dbReference>
<proteinExistence type="inferred from homology"/>
<feature type="compositionally biased region" description="Low complexity" evidence="8">
    <location>
        <begin position="776"/>
        <end position="786"/>
    </location>
</feature>
<feature type="compositionally biased region" description="Polar residues" evidence="8">
    <location>
        <begin position="656"/>
        <end position="675"/>
    </location>
</feature>
<feature type="compositionally biased region" description="Polar residues" evidence="8">
    <location>
        <begin position="110"/>
        <end position="137"/>
    </location>
</feature>
<feature type="region of interest" description="Disordered" evidence="8">
    <location>
        <begin position="109"/>
        <end position="137"/>
    </location>
</feature>
<sequence>MSSSSPWDAYSQHTGLTSSLEPYAHPFSTDMRNLAGGTGAPGMSSLTGESMLGYPKSSDLSAAANLNLASPYGAYGQSYPGMPDLGFPGASLRPSSATHSPVAAAAENLPASSPHGQYSGTPTSETQSSSPAFSNSTSLYTPSTISSSIASSPYAQAFGSSSSSAAESGSRGPHFSPFAQSYGYPMYGYNQVGGFPTANSLDGVNRYMSGISSSQLMQSSAMGLYSNSQAGQMPFAYHPSMGWSPSAIPGFQLKEGADLMSPEELERYRYRQLSNPYFPGLPPGGPPGRNFPPHPLQQGMMRSGPFLDDRVHSPAPKKPKKSTEEAERPPTPAPRDPASFHSQRGIYLFTSNSEPGNPKFYGDRYVLYEKDLCEKLSRVSLPGKIQYVYNPLEYAFESHLKFVRRFCTGEKYILFVGMNPGPFGMSQNGVPFGECQIVKEWLQIDGEVLKPVLEHPKRRVVGLDCSRSEVTGGRFWQLFRTLCHTPEHFFRTSYVHNLCPFAFLTDTGKNVTPPQLTSSVLDQINALCNATLVEVVRLLKCKYVICIGKYALAQAQKALSADEFSGITLECLMHPSPINPAANKGWADIAIKQLTEIGIIEIIQYGRVPYQPQSQPPPSLSHPPHASSSSSMSHHPHHHHPYHNKQSPGHYGFQSPPVQSYHHSPAQGSNNNHHGQSPAHASGLSQSPAHAPSARNQSSPAHASSRAQSSPAHSSCSQSPAQPQQNQVAAANQSPSQTTGSGSSSSTLPGQPSSEQLQDGQKLLNKDNGEKGGSQDSSLDSSAAAAEKTQEGKGLPQLNTNGIPAYSGDSQGHENGLQNPHSEPGSQGSEVSKGNSPSIQYPSAGNPQVNATDSQLQNPQMSSANPQMTSSSQMNTTNPQMHMPLGSGHPHMGIGMSMSDSPNLQQGAPVDQHASLTNQQIGSPQMSSQNSHLGVSQNSHLGSMNSHMASSMGAHMGMGSQMGMGVGVPMGRDQGMSLHGQMGSINPYSQQQLDMSQMSGSYGAGPNSMSLNSYSGMRPSSSEMPGYAASHMGLQNPSAMGMASMSSMHSSAGGGGPMSAQQLGMFNPHMSRMMGPPEQQMGMHAGLSSMYDSGQLGKEIPPYGGHYTDKPPECS</sequence>
<evidence type="ECO:0000313" key="10">
    <source>
        <dbReference type="Proteomes" id="UP000694888"/>
    </source>
</evidence>
<dbReference type="SUPFAM" id="SSF52141">
    <property type="entry name" value="Uracil-DNA glycosylase-like"/>
    <property type="match status" value="1"/>
</dbReference>
<feature type="compositionally biased region" description="Low complexity" evidence="8">
    <location>
        <begin position="697"/>
        <end position="754"/>
    </location>
</feature>
<feature type="region of interest" description="Disordered" evidence="8">
    <location>
        <begin position="276"/>
        <end position="340"/>
    </location>
</feature>
<feature type="domain" description="Uracil-DNA glycosylase-like" evidence="9">
    <location>
        <begin position="410"/>
        <end position="582"/>
    </location>
</feature>
<comment type="subcellular location">
    <subcellularLocation>
        <location evidence="1">Nucleus</location>
    </subcellularLocation>
</comment>
<feature type="compositionally biased region" description="Pro residues" evidence="8">
    <location>
        <begin position="279"/>
        <end position="295"/>
    </location>
</feature>
<evidence type="ECO:0000256" key="2">
    <source>
        <dbReference type="ARBA" id="ARBA00007889"/>
    </source>
</evidence>
<feature type="compositionally biased region" description="Low complexity" evidence="8">
    <location>
        <begin position="622"/>
        <end position="633"/>
    </location>
</feature>
<keyword evidence="5" id="KW-0238">DNA-binding</keyword>
<evidence type="ECO:0000313" key="11">
    <source>
        <dbReference type="RefSeq" id="XP_035828328.1"/>
    </source>
</evidence>
<dbReference type="Gene3D" id="3.40.470.10">
    <property type="entry name" value="Uracil-DNA glycosylase-like domain"/>
    <property type="match status" value="1"/>
</dbReference>
<reference evidence="11" key="1">
    <citation type="submission" date="2025-08" db="UniProtKB">
        <authorList>
            <consortium name="RefSeq"/>
        </authorList>
    </citation>
    <scope>IDENTIFICATION</scope>
</reference>
<keyword evidence="10" id="KW-1185">Reference proteome</keyword>
<dbReference type="RefSeq" id="XP_005108508.3">
    <property type="nucleotide sequence ID" value="XM_005108451.3"/>
</dbReference>
<evidence type="ECO:0000256" key="4">
    <source>
        <dbReference type="ARBA" id="ARBA00022801"/>
    </source>
</evidence>
<keyword evidence="6" id="KW-0234">DNA repair</keyword>
<gene>
    <name evidence="11" type="primary">LOC118477113</name>
</gene>
<keyword evidence="3" id="KW-0227">DNA damage</keyword>
<accession>A0ABM1W0Y5</accession>
<dbReference type="CDD" id="cd19374">
    <property type="entry name" value="UDG-F3_SMUG1-like"/>
    <property type="match status" value="1"/>
</dbReference>
<dbReference type="GeneID" id="118477113"/>
<feature type="compositionally biased region" description="Polar residues" evidence="8">
    <location>
        <begin position="816"/>
        <end position="880"/>
    </location>
</feature>